<evidence type="ECO:0000313" key="10">
    <source>
        <dbReference type="Proteomes" id="UP001152320"/>
    </source>
</evidence>
<evidence type="ECO:0000256" key="7">
    <source>
        <dbReference type="SAM" id="MobiDB-lite"/>
    </source>
</evidence>
<feature type="region of interest" description="Disordered" evidence="7">
    <location>
        <begin position="144"/>
        <end position="196"/>
    </location>
</feature>
<comment type="similarity">
    <text evidence="2">Belongs to the TALE/IRO homeobox family.</text>
</comment>
<feature type="domain" description="Homeobox" evidence="8">
    <location>
        <begin position="59"/>
        <end position="122"/>
    </location>
</feature>
<dbReference type="InterPro" id="IPR009057">
    <property type="entry name" value="Homeodomain-like_sf"/>
</dbReference>
<evidence type="ECO:0000256" key="4">
    <source>
        <dbReference type="ARBA" id="ARBA00023155"/>
    </source>
</evidence>
<dbReference type="PROSITE" id="PS50071">
    <property type="entry name" value="HOMEOBOX_2"/>
    <property type="match status" value="1"/>
</dbReference>
<evidence type="ECO:0000259" key="8">
    <source>
        <dbReference type="PROSITE" id="PS50071"/>
    </source>
</evidence>
<dbReference type="SUPFAM" id="SSF46689">
    <property type="entry name" value="Homeodomain-like"/>
    <property type="match status" value="1"/>
</dbReference>
<feature type="compositionally biased region" description="Polar residues" evidence="7">
    <location>
        <begin position="144"/>
        <end position="158"/>
    </location>
</feature>
<dbReference type="PANTHER" id="PTHR11211">
    <property type="entry name" value="IROQUOIS-CLASS HOMEODOMAIN PROTEIN IRX"/>
    <property type="match status" value="1"/>
</dbReference>
<feature type="DNA-binding region" description="Homeobox" evidence="6">
    <location>
        <begin position="61"/>
        <end position="123"/>
    </location>
</feature>
<evidence type="ECO:0000256" key="2">
    <source>
        <dbReference type="ARBA" id="ARBA00008446"/>
    </source>
</evidence>
<dbReference type="InterPro" id="IPR017970">
    <property type="entry name" value="Homeobox_CS"/>
</dbReference>
<feature type="region of interest" description="Disordered" evidence="7">
    <location>
        <begin position="20"/>
        <end position="49"/>
    </location>
</feature>
<name>A0A9Q0YB54_HOLLE</name>
<evidence type="ECO:0000256" key="3">
    <source>
        <dbReference type="ARBA" id="ARBA00023125"/>
    </source>
</evidence>
<dbReference type="GO" id="GO:0005634">
    <property type="term" value="C:nucleus"/>
    <property type="evidence" value="ECO:0007669"/>
    <property type="project" value="UniProtKB-SubCell"/>
</dbReference>
<comment type="caution">
    <text evidence="9">The sequence shown here is derived from an EMBL/GenBank/DDBJ whole genome shotgun (WGS) entry which is preliminary data.</text>
</comment>
<organism evidence="9 10">
    <name type="scientific">Holothuria leucospilota</name>
    <name type="common">Black long sea cucumber</name>
    <name type="synonym">Mertensiothuria leucospilota</name>
    <dbReference type="NCBI Taxonomy" id="206669"/>
    <lineage>
        <taxon>Eukaryota</taxon>
        <taxon>Metazoa</taxon>
        <taxon>Echinodermata</taxon>
        <taxon>Eleutherozoa</taxon>
        <taxon>Echinozoa</taxon>
        <taxon>Holothuroidea</taxon>
        <taxon>Aspidochirotacea</taxon>
        <taxon>Aspidochirotida</taxon>
        <taxon>Holothuriidae</taxon>
        <taxon>Holothuria</taxon>
    </lineage>
</organism>
<reference evidence="9" key="1">
    <citation type="submission" date="2021-10" db="EMBL/GenBank/DDBJ databases">
        <title>Tropical sea cucumber genome reveals ecological adaptation and Cuvierian tubules defense mechanism.</title>
        <authorList>
            <person name="Chen T."/>
        </authorList>
    </citation>
    <scope>NUCLEOTIDE SEQUENCE</scope>
    <source>
        <strain evidence="9">Nanhai2018</strain>
        <tissue evidence="9">Muscle</tissue>
    </source>
</reference>
<proteinExistence type="inferred from homology"/>
<dbReference type="GO" id="GO:0000981">
    <property type="term" value="F:DNA-binding transcription factor activity, RNA polymerase II-specific"/>
    <property type="evidence" value="ECO:0007669"/>
    <property type="project" value="InterPro"/>
</dbReference>
<dbReference type="GO" id="GO:0000978">
    <property type="term" value="F:RNA polymerase II cis-regulatory region sequence-specific DNA binding"/>
    <property type="evidence" value="ECO:0007669"/>
    <property type="project" value="TreeGrafter"/>
</dbReference>
<dbReference type="OrthoDB" id="21495at2759"/>
<keyword evidence="3 6" id="KW-0238">DNA-binding</keyword>
<dbReference type="Pfam" id="PF05920">
    <property type="entry name" value="Homeobox_KN"/>
    <property type="match status" value="1"/>
</dbReference>
<protein>
    <submittedName>
        <fullName evidence="9">Homeobox protein Mohawk</fullName>
    </submittedName>
</protein>
<accession>A0A9Q0YB54</accession>
<dbReference type="SMART" id="SM00389">
    <property type="entry name" value="HOX"/>
    <property type="match status" value="1"/>
</dbReference>
<dbReference type="PROSITE" id="PS00027">
    <property type="entry name" value="HOMEOBOX_1"/>
    <property type="match status" value="1"/>
</dbReference>
<evidence type="ECO:0000256" key="1">
    <source>
        <dbReference type="ARBA" id="ARBA00004123"/>
    </source>
</evidence>
<dbReference type="InterPro" id="IPR001356">
    <property type="entry name" value="HD"/>
</dbReference>
<comment type="subcellular location">
    <subcellularLocation>
        <location evidence="1 6">Nucleus</location>
    </subcellularLocation>
</comment>
<dbReference type="CDD" id="cd00086">
    <property type="entry name" value="homeodomain"/>
    <property type="match status" value="1"/>
</dbReference>
<keyword evidence="10" id="KW-1185">Reference proteome</keyword>
<feature type="compositionally biased region" description="Polar residues" evidence="7">
    <location>
        <begin position="279"/>
        <end position="290"/>
    </location>
</feature>
<dbReference type="GO" id="GO:0007517">
    <property type="term" value="P:muscle organ development"/>
    <property type="evidence" value="ECO:0007669"/>
    <property type="project" value="TreeGrafter"/>
</dbReference>
<dbReference type="Gene3D" id="1.10.10.60">
    <property type="entry name" value="Homeodomain-like"/>
    <property type="match status" value="1"/>
</dbReference>
<dbReference type="Proteomes" id="UP001152320">
    <property type="component" value="Chromosome 23"/>
</dbReference>
<sequence length="335" mass="38462">MLTDSDSSWYLSPLPLRIDGPMLNEPQDEGSTTNSIEHENIRRHGLRTRHNRKTTTVVTNRTKMKRQTLFDMTKPLKAWLYEHKHHPYPTKTEKLLLALGSKMTLIQVNNWFANARRRLKNTVRRPGLTWSRRIRLYNKHASENAEQLSVTSEESTLSDLKYDHDEPDNQSERSRHSSGQSNQTTSSVPSTSASLERRDNMADFHNPVHKYKHSILQRYLNDSILHSSSFPVPNMSLLPEGQNGLQYRRSKVNSFSGSVSSHDYEDIKSPERREETQTTDRASPSPSQADTIKLAEEDKEDCNSNQESETHWLEIDAALALTNLARARRGQALCL</sequence>
<gene>
    <name evidence="9" type="ORF">HOLleu_41134</name>
</gene>
<evidence type="ECO:0000256" key="6">
    <source>
        <dbReference type="PROSITE-ProRule" id="PRU00108"/>
    </source>
</evidence>
<dbReference type="PANTHER" id="PTHR11211:SF3">
    <property type="entry name" value="HOMEOBOX PROTEIN MOHAWK"/>
    <property type="match status" value="1"/>
</dbReference>
<feature type="region of interest" description="Disordered" evidence="7">
    <location>
        <begin position="253"/>
        <end position="308"/>
    </location>
</feature>
<keyword evidence="4 6" id="KW-0371">Homeobox</keyword>
<dbReference type="InterPro" id="IPR008422">
    <property type="entry name" value="KN_HD"/>
</dbReference>
<dbReference type="GO" id="GO:0048468">
    <property type="term" value="P:cell development"/>
    <property type="evidence" value="ECO:0007669"/>
    <property type="project" value="TreeGrafter"/>
</dbReference>
<dbReference type="AlphaFoldDB" id="A0A9Q0YB54"/>
<evidence type="ECO:0000313" key="9">
    <source>
        <dbReference type="EMBL" id="KAJ8019507.1"/>
    </source>
</evidence>
<dbReference type="EMBL" id="JAIZAY010000023">
    <property type="protein sequence ID" value="KAJ8019507.1"/>
    <property type="molecule type" value="Genomic_DNA"/>
</dbReference>
<evidence type="ECO:0000256" key="5">
    <source>
        <dbReference type="ARBA" id="ARBA00023242"/>
    </source>
</evidence>
<feature type="compositionally biased region" description="Polar residues" evidence="7">
    <location>
        <begin position="177"/>
        <end position="194"/>
    </location>
</feature>
<feature type="compositionally biased region" description="Basic and acidic residues" evidence="7">
    <location>
        <begin position="262"/>
        <end position="278"/>
    </location>
</feature>
<keyword evidence="5 6" id="KW-0539">Nucleus</keyword>